<proteinExistence type="predicted"/>
<gene>
    <name evidence="1" type="ORF">MU848_07590</name>
</gene>
<accession>A0ABT0DWE0</accession>
<protein>
    <submittedName>
        <fullName evidence="1">Uncharacterized protein</fullName>
    </submittedName>
</protein>
<comment type="caution">
    <text evidence="1">The sequence shown here is derived from an EMBL/GenBank/DDBJ whole genome shotgun (WGS) entry which is preliminary data.</text>
</comment>
<dbReference type="Proteomes" id="UP001203512">
    <property type="component" value="Unassembled WGS sequence"/>
</dbReference>
<sequence>MSKFAYFNEYGDCLHVIEAAELPPGGVAVPDDTIPSNIWLNPETGEILPREDCPPLFADSYDVGDEIDFSVPAGAVALVNGEKVKGVRVFDTPQKVAVHIVGRYHLIKVIKIVSYVEQRAQAYPSIADQLDKLYHEGIDAWRAEIAAVKAQFPKV</sequence>
<name>A0ABT0DWE0_9SPHN</name>
<reference evidence="1 2" key="1">
    <citation type="submission" date="2022-04" db="EMBL/GenBank/DDBJ databases">
        <authorList>
            <person name="Huq M.A."/>
        </authorList>
    </citation>
    <scope>NUCLEOTIDE SEQUENCE [LARGE SCALE GENOMIC DNA]</scope>
    <source>
        <strain evidence="1 2">MAH-33</strain>
    </source>
</reference>
<dbReference type="RefSeq" id="WP_247231061.1">
    <property type="nucleotide sequence ID" value="NZ_JALKHS010000006.1"/>
</dbReference>
<evidence type="ECO:0000313" key="2">
    <source>
        <dbReference type="Proteomes" id="UP001203512"/>
    </source>
</evidence>
<dbReference type="EMBL" id="JALKHS010000006">
    <property type="protein sequence ID" value="MCK0531444.1"/>
    <property type="molecule type" value="Genomic_DNA"/>
</dbReference>
<evidence type="ECO:0000313" key="1">
    <source>
        <dbReference type="EMBL" id="MCK0531444.1"/>
    </source>
</evidence>
<organism evidence="1 2">
    <name type="scientific">Sphingobium agri</name>
    <dbReference type="NCBI Taxonomy" id="2933566"/>
    <lineage>
        <taxon>Bacteria</taxon>
        <taxon>Pseudomonadati</taxon>
        <taxon>Pseudomonadota</taxon>
        <taxon>Alphaproteobacteria</taxon>
        <taxon>Sphingomonadales</taxon>
        <taxon>Sphingomonadaceae</taxon>
        <taxon>Sphingobium</taxon>
    </lineage>
</organism>
<keyword evidence="2" id="KW-1185">Reference proteome</keyword>